<evidence type="ECO:0000256" key="2">
    <source>
        <dbReference type="ARBA" id="ARBA00023224"/>
    </source>
</evidence>
<dbReference type="FunFam" id="1.10.287.950:FF:000001">
    <property type="entry name" value="Methyl-accepting chemotaxis sensory transducer"/>
    <property type="match status" value="1"/>
</dbReference>
<feature type="transmembrane region" description="Helical" evidence="5">
    <location>
        <begin position="166"/>
        <end position="186"/>
    </location>
</feature>
<comment type="similarity">
    <text evidence="3">Belongs to the methyl-accepting chemotaxis (MCP) protein family.</text>
</comment>
<feature type="domain" description="Methyl-accepting transducer" evidence="6">
    <location>
        <begin position="244"/>
        <end position="480"/>
    </location>
</feature>
<keyword evidence="5" id="KW-1133">Transmembrane helix</keyword>
<dbReference type="CDD" id="cd11386">
    <property type="entry name" value="MCP_signal"/>
    <property type="match status" value="1"/>
</dbReference>
<reference evidence="7 8" key="1">
    <citation type="submission" date="2014-04" db="EMBL/GenBank/DDBJ databases">
        <title>Draft genome sequence of Photobacterium halotolerans S2753: a solonamide, ngercheumicin and holomycin producer.</title>
        <authorList>
            <person name="Machado H.R."/>
            <person name="Gram L."/>
        </authorList>
    </citation>
    <scope>NUCLEOTIDE SEQUENCE [LARGE SCALE GENOMIC DNA]</scope>
    <source>
        <strain evidence="7 8">S2753</strain>
    </source>
</reference>
<name>A0A066RHY0_9GAMM</name>
<accession>A0A066RHY0</accession>
<evidence type="ECO:0000256" key="1">
    <source>
        <dbReference type="ARBA" id="ARBA00004370"/>
    </source>
</evidence>
<dbReference type="Gene3D" id="6.10.340.10">
    <property type="match status" value="1"/>
</dbReference>
<dbReference type="Pfam" id="PF00015">
    <property type="entry name" value="MCPsignal"/>
    <property type="match status" value="1"/>
</dbReference>
<keyword evidence="5" id="KW-0812">Transmembrane</keyword>
<dbReference type="PANTHER" id="PTHR32089:SF33">
    <property type="entry name" value="TOXIN COREGULATED PILUS BIOSYNTHESIS PROTEIN I"/>
    <property type="match status" value="1"/>
</dbReference>
<dbReference type="InterPro" id="IPR004089">
    <property type="entry name" value="MCPsignal_dom"/>
</dbReference>
<evidence type="ECO:0000256" key="3">
    <source>
        <dbReference type="ARBA" id="ARBA00029447"/>
    </source>
</evidence>
<evidence type="ECO:0000256" key="5">
    <source>
        <dbReference type="SAM" id="Phobius"/>
    </source>
</evidence>
<dbReference type="Pfam" id="PF12729">
    <property type="entry name" value="4HB_MCP_1"/>
    <property type="match status" value="1"/>
</dbReference>
<dbReference type="PANTHER" id="PTHR32089">
    <property type="entry name" value="METHYL-ACCEPTING CHEMOTAXIS PROTEIN MCPB"/>
    <property type="match status" value="1"/>
</dbReference>
<dbReference type="EMBL" id="JMIB01000038">
    <property type="protein sequence ID" value="KDM90055.1"/>
    <property type="molecule type" value="Genomic_DNA"/>
</dbReference>
<keyword evidence="8" id="KW-1185">Reference proteome</keyword>
<evidence type="ECO:0000313" key="7">
    <source>
        <dbReference type="EMBL" id="KDM90055.1"/>
    </source>
</evidence>
<dbReference type="AlphaFoldDB" id="A0A066RHY0"/>
<protein>
    <recommendedName>
        <fullName evidence="6">Methyl-accepting transducer domain-containing protein</fullName>
    </recommendedName>
</protein>
<dbReference type="STRING" id="1654360.EA58_19145"/>
<evidence type="ECO:0000313" key="8">
    <source>
        <dbReference type="Proteomes" id="UP000027192"/>
    </source>
</evidence>
<keyword evidence="2 4" id="KW-0807">Transducer</keyword>
<dbReference type="PROSITE" id="PS50111">
    <property type="entry name" value="CHEMOTAXIS_TRANSDUC_2"/>
    <property type="match status" value="1"/>
</dbReference>
<sequence length="520" mass="56994">MFLIFWNQMSGNQGTLQAMNSIYLDRVIPLQQLKKISDAFAIDIVDAFNKWNIGDISQPMLASSVLKAKENVADTWMQYSSTTLTAEEKVIANQLSGEIQAIKQELMTLLQDTQNHPDTADQIVQKVYALIDPISMHIDGLIRIQLSTSQKIYQASQAQYESDIQIAIFLFILACILGFMISFWIIRKELRVLPEITKAIQKMSDGDFSPNQISTANNELDFITASLQTLQRSIVTIIQASDNILGQLTANQSQISEVIHGNSVNAQRELSEVEQVAAAATELSSTASDVAQNAQLADSATGTAITIIADSTSTLQRSDHIAERVGSTITESATIINELKLHSDNISSVVEVINSISDQTNLLALNAAIEAARAGDQGRGFAVVAEEVRALAAKTQQSTIHIQQIISQLQEQSKRADDHMKLNTELVAESQANTQALSHAFQAISEQVSQISDINTLVATASEEQSSVTKDISQRLEAISQIVQQNTSNANQTMLANDEILALTQHLKKEMSFFKVVQHP</sequence>
<gene>
    <name evidence="7" type="ORF">EA58_19145</name>
</gene>
<dbReference type="SMART" id="SM00283">
    <property type="entry name" value="MA"/>
    <property type="match status" value="1"/>
</dbReference>
<dbReference type="GO" id="GO:0006935">
    <property type="term" value="P:chemotaxis"/>
    <property type="evidence" value="ECO:0007669"/>
    <property type="project" value="UniProtKB-ARBA"/>
</dbReference>
<comment type="caution">
    <text evidence="7">The sequence shown here is derived from an EMBL/GenBank/DDBJ whole genome shotgun (WGS) entry which is preliminary data.</text>
</comment>
<evidence type="ECO:0000259" key="6">
    <source>
        <dbReference type="PROSITE" id="PS50111"/>
    </source>
</evidence>
<comment type="subcellular location">
    <subcellularLocation>
        <location evidence="1">Membrane</location>
    </subcellularLocation>
</comment>
<keyword evidence="5" id="KW-0472">Membrane</keyword>
<dbReference type="GO" id="GO:0007165">
    <property type="term" value="P:signal transduction"/>
    <property type="evidence" value="ECO:0007669"/>
    <property type="project" value="UniProtKB-KW"/>
</dbReference>
<proteinExistence type="inferred from homology"/>
<dbReference type="Proteomes" id="UP000027192">
    <property type="component" value="Unassembled WGS sequence"/>
</dbReference>
<organism evidence="7 8">
    <name type="scientific">Photobacterium galatheae</name>
    <dbReference type="NCBI Taxonomy" id="1654360"/>
    <lineage>
        <taxon>Bacteria</taxon>
        <taxon>Pseudomonadati</taxon>
        <taxon>Pseudomonadota</taxon>
        <taxon>Gammaproteobacteria</taxon>
        <taxon>Vibrionales</taxon>
        <taxon>Vibrionaceae</taxon>
        <taxon>Photobacterium</taxon>
    </lineage>
</organism>
<dbReference type="Gene3D" id="1.10.287.950">
    <property type="entry name" value="Methyl-accepting chemotaxis protein"/>
    <property type="match status" value="1"/>
</dbReference>
<dbReference type="InterPro" id="IPR024478">
    <property type="entry name" value="HlyB_4HB_MCP"/>
</dbReference>
<dbReference type="GO" id="GO:0016020">
    <property type="term" value="C:membrane"/>
    <property type="evidence" value="ECO:0007669"/>
    <property type="project" value="UniProtKB-SubCell"/>
</dbReference>
<dbReference type="SUPFAM" id="SSF58104">
    <property type="entry name" value="Methyl-accepting chemotaxis protein (MCP) signaling domain"/>
    <property type="match status" value="1"/>
</dbReference>
<evidence type="ECO:0000256" key="4">
    <source>
        <dbReference type="PROSITE-ProRule" id="PRU00284"/>
    </source>
</evidence>